<organism evidence="2 3">
    <name type="scientific">Rhamnella rubrinervis</name>
    <dbReference type="NCBI Taxonomy" id="2594499"/>
    <lineage>
        <taxon>Eukaryota</taxon>
        <taxon>Viridiplantae</taxon>
        <taxon>Streptophyta</taxon>
        <taxon>Embryophyta</taxon>
        <taxon>Tracheophyta</taxon>
        <taxon>Spermatophyta</taxon>
        <taxon>Magnoliopsida</taxon>
        <taxon>eudicotyledons</taxon>
        <taxon>Gunneridae</taxon>
        <taxon>Pentapetalae</taxon>
        <taxon>rosids</taxon>
        <taxon>fabids</taxon>
        <taxon>Rosales</taxon>
        <taxon>Rhamnaceae</taxon>
        <taxon>rhamnoid group</taxon>
        <taxon>Rhamneae</taxon>
        <taxon>Rhamnella</taxon>
    </lineage>
</organism>
<comment type="caution">
    <text evidence="2">The sequence shown here is derived from an EMBL/GenBank/DDBJ whole genome shotgun (WGS) entry which is preliminary data.</text>
</comment>
<feature type="chain" id="PRO_5035437375" description="Secreted protein" evidence="1">
    <location>
        <begin position="21"/>
        <end position="74"/>
    </location>
</feature>
<evidence type="ECO:0000313" key="3">
    <source>
        <dbReference type="Proteomes" id="UP000796880"/>
    </source>
</evidence>
<dbReference type="AlphaFoldDB" id="A0A8K0MKZ2"/>
<dbReference type="EMBL" id="VOIH02000003">
    <property type="protein sequence ID" value="KAF3449812.1"/>
    <property type="molecule type" value="Genomic_DNA"/>
</dbReference>
<name>A0A8K0MKZ2_9ROSA</name>
<dbReference type="Proteomes" id="UP000796880">
    <property type="component" value="Unassembled WGS sequence"/>
</dbReference>
<protein>
    <recommendedName>
        <fullName evidence="4">Secreted protein</fullName>
    </recommendedName>
</protein>
<evidence type="ECO:0000256" key="1">
    <source>
        <dbReference type="SAM" id="SignalP"/>
    </source>
</evidence>
<evidence type="ECO:0000313" key="2">
    <source>
        <dbReference type="EMBL" id="KAF3449812.1"/>
    </source>
</evidence>
<proteinExistence type="predicted"/>
<gene>
    <name evidence="2" type="ORF">FNV43_RR05891</name>
</gene>
<accession>A0A8K0MKZ2</accession>
<feature type="signal peptide" evidence="1">
    <location>
        <begin position="1"/>
        <end position="20"/>
    </location>
</feature>
<reference evidence="2" key="1">
    <citation type="submission" date="2020-03" db="EMBL/GenBank/DDBJ databases">
        <title>A high-quality chromosome-level genome assembly of a woody plant with both climbing and erect habits, Rhamnella rubrinervis.</title>
        <authorList>
            <person name="Lu Z."/>
            <person name="Yang Y."/>
            <person name="Zhu X."/>
            <person name="Sun Y."/>
        </authorList>
    </citation>
    <scope>NUCLEOTIDE SEQUENCE</scope>
    <source>
        <strain evidence="2">BYM</strain>
        <tissue evidence="2">Leaf</tissue>
    </source>
</reference>
<evidence type="ECO:0008006" key="4">
    <source>
        <dbReference type="Google" id="ProtNLM"/>
    </source>
</evidence>
<keyword evidence="3" id="KW-1185">Reference proteome</keyword>
<sequence>MALAIASNFLIFIFNSRVSASGDLASPLIATCKPLVQLLQVAKFDIAIIVVVVRACRRGWHHDHNTTSSSWSSL</sequence>
<keyword evidence="1" id="KW-0732">Signal</keyword>